<name>A0A1Y0B6G8_9ADEN</name>
<sequence>MKPRAMPANSSAPVISEQQIESLNKRGRRRKSMPALIPTAVLEDISEGEEDSPLTEEEDGETLDSDFSDFTDDDAEEEAMISIPRAQGPSSELEEGEIPTAVAKQGQGKKTRWDQQVRSSAAAKGMKGKKNYGSWKPFKPTILSCLLQSSGNTAFARRYLLFHHGVSIPSRVIRYYNSYCRPEGDQGRRPEQKEPPWGAFGESHPPPSGISAIPKSATSRRCKPRRL</sequence>
<feature type="compositionally biased region" description="Polar residues" evidence="1">
    <location>
        <begin position="8"/>
        <end position="22"/>
    </location>
</feature>
<feature type="region of interest" description="Disordered" evidence="1">
    <location>
        <begin position="1"/>
        <end position="129"/>
    </location>
</feature>
<protein>
    <submittedName>
        <fullName evidence="2">33k protein</fullName>
    </submittedName>
</protein>
<organism evidence="2 3">
    <name type="scientific">Deer mastadenovirus B</name>
    <dbReference type="NCBI Taxonomy" id="2170000"/>
    <lineage>
        <taxon>Viruses</taxon>
        <taxon>Varidnaviria</taxon>
        <taxon>Bamfordvirae</taxon>
        <taxon>Preplasmiviricota</taxon>
        <taxon>Polisuviricotina</taxon>
        <taxon>Pharingeaviricetes</taxon>
        <taxon>Rowavirales</taxon>
        <taxon>Adenoviridae</taxon>
        <taxon>Mastadenovirus</taxon>
        <taxon>Mastadenovirus cervi</taxon>
    </lineage>
</organism>
<accession>A0A1Y0B6G8</accession>
<dbReference type="RefSeq" id="YP_009373251.1">
    <property type="nucleotide sequence ID" value="NC_034834.1"/>
</dbReference>
<feature type="compositionally biased region" description="Basic residues" evidence="1">
    <location>
        <begin position="218"/>
        <end position="227"/>
    </location>
</feature>
<evidence type="ECO:0000256" key="1">
    <source>
        <dbReference type="SAM" id="MobiDB-lite"/>
    </source>
</evidence>
<feature type="compositionally biased region" description="Acidic residues" evidence="1">
    <location>
        <begin position="44"/>
        <end position="79"/>
    </location>
</feature>
<dbReference type="EMBL" id="KY306667">
    <property type="protein sequence ID" value="ART33376.1"/>
    <property type="molecule type" value="Genomic_DNA"/>
</dbReference>
<proteinExistence type="predicted"/>
<reference evidence="2 3" key="2">
    <citation type="submission" date="2016-12" db="EMBL/GenBank/DDBJ databases">
        <title>Isolation of a novel cervid adenovirus from white-tailed deer (Odocoileus virginianus) fawns in a captive herd.</title>
        <authorList>
            <person name="Ridpath J.F."/>
            <person name="Neill J.D."/>
            <person name="Palmer M.V."/>
            <person name="Bauermann F.V."/>
            <person name="Falkenberg S.M."/>
            <person name="Wolff P.L."/>
        </authorList>
    </citation>
    <scope>NUCLEOTIDE SEQUENCE [LARGE SCALE GENOMIC DNA]</scope>
    <source>
        <strain evidence="2">1319</strain>
    </source>
</reference>
<dbReference type="Proteomes" id="UP000201603">
    <property type="component" value="Segment"/>
</dbReference>
<reference evidence="2 3" key="1">
    <citation type="submission" date="2016-12" db="EMBL/GenBank/DDBJ databases">
        <title>Complete genomic sequence of cervid adenovirus 1, a novel mastadenovirus isolated from white-tailed deer.</title>
        <authorList>
            <person name="Neill J.D."/>
            <person name="Ridpath J.F."/>
        </authorList>
    </citation>
    <scope>NUCLEOTIDE SEQUENCE [LARGE SCALE GENOMIC DNA]</scope>
    <source>
        <strain evidence="2">1319</strain>
    </source>
</reference>
<feature type="compositionally biased region" description="Basic and acidic residues" evidence="1">
    <location>
        <begin position="183"/>
        <end position="194"/>
    </location>
</feature>
<dbReference type="KEGG" id="vg:39105924"/>
<keyword evidence="3" id="KW-1185">Reference proteome</keyword>
<evidence type="ECO:0000313" key="2">
    <source>
        <dbReference type="EMBL" id="ART33376.1"/>
    </source>
</evidence>
<dbReference type="GeneID" id="39105924"/>
<evidence type="ECO:0000313" key="3">
    <source>
        <dbReference type="Proteomes" id="UP000201603"/>
    </source>
</evidence>
<feature type="region of interest" description="Disordered" evidence="1">
    <location>
        <begin position="183"/>
        <end position="227"/>
    </location>
</feature>